<evidence type="ECO:0000313" key="8">
    <source>
        <dbReference type="EMBL" id="KAK4295879.1"/>
    </source>
</evidence>
<proteinExistence type="predicted"/>
<protein>
    <recommendedName>
        <fullName evidence="7">C2H2-type domain-containing protein</fullName>
    </recommendedName>
</protein>
<feature type="domain" description="C2H2-type" evidence="7">
    <location>
        <begin position="946"/>
        <end position="974"/>
    </location>
</feature>
<evidence type="ECO:0000256" key="5">
    <source>
        <dbReference type="PROSITE-ProRule" id="PRU00042"/>
    </source>
</evidence>
<dbReference type="InterPro" id="IPR013087">
    <property type="entry name" value="Znf_C2H2_type"/>
</dbReference>
<dbReference type="PANTHER" id="PTHR24409">
    <property type="entry name" value="ZINC FINGER PROTEIN 142"/>
    <property type="match status" value="1"/>
</dbReference>
<keyword evidence="9" id="KW-1185">Reference proteome</keyword>
<accession>A0AAE1TUQ1</accession>
<dbReference type="SUPFAM" id="SSF57667">
    <property type="entry name" value="beta-beta-alpha zinc fingers"/>
    <property type="match status" value="3"/>
</dbReference>
<sequence length="1127" mass="127775">MAEEEHIFALTLSDLSNVPVLEVAISHASTSHALNDVEDNPIMVYMYKPPASSSQEAVIISVDDDDSLKPTPGEDEMIVMEDGCSVVNLHKSVVDEYRRKMQYYGPLKAVVEKVRVGLEGQEKEVLRAKLMQVKVMTKDASGQDMKWEDLAQVLQKIPGIIPPCEPPVSTSKEEAHIGNSFDSSKNQVVQINFSDGESISISKKAIDQYRKLSQVTKPLSAQREKTFREEGEHKIPVTIVRLFPKDSSVPPAPDNQEKVKVAPRPRRGRPRGRGRGGVRGRKKQQPKILQGYTGLPETLKMKDELEECGEAEEVQLSEPEDKGINMFGFEGGMIVKTSPVYNSSLPDLRDLENESENSEFRDMPIQIQSAPVDINVNLTSERIWKYLTDYVSEDARVQGLITQFNNESWLEVKRMSDFFHIDEEVITDVSFKAVYRSDNSPIKYFLRGFSRLLHTGQLTTAGEVNHLLRCLSSNRKLCLGLKPSVYLPHVETNETVRTFFKQTGHYISTPFESLFSHACRGIVTITGSPSAATFVRGNKSILGVYALCKACVTLGKRLDHLIKTTTHNTSSAKNNKLDIKMLEDKYNKQLLKLQIRSKESSLSSTDIRKLFTQSISEVLECRPSPSFTQRFGEIKTENDTKYKSGRRKVRKREIEEEEQDEQQPSVGVTEEEFLQMIDLRPPNPGVATRSRVKRCNVCQFRAQTMLSLFTHMKGHMGTLKERCGDCKVQLSTNEALETDKKQIHSERSPMCAICHLDFTTKDQLFDHMNKHREHLPFECPYCNYKLTNMDAYKKHVRLTHKVKAVRELNFACKTCQIHFYTPDHLLLHRVNQNHQEVDPFVCKSCGASKATANDFRSHILEHTEDEREAINHVICAQCFKVFFSTFKLNYHLETKHVQGNMEPVTAAAAAAASHALPDSSTSHELSQKKKKNKGPYLRYLRANEKYECLRCRRRFKTCETLANHVKFSHGGKKKVARNDCSCNMCGRKFNALRRLANHMKIHSGNRPVFQCEECGQIYGKKVQVLEHIRNDHAEQVQRHQQQQNELLQATSSTTTATTTDPLQATHATITTTTTTTNPLTDSGTNHQSIIEVATASTTWSPIKSPFKVPTVEQTQEAVYSLLQLTDF</sequence>
<organism evidence="8 9">
    <name type="scientific">Petrolisthes manimaculis</name>
    <dbReference type="NCBI Taxonomy" id="1843537"/>
    <lineage>
        <taxon>Eukaryota</taxon>
        <taxon>Metazoa</taxon>
        <taxon>Ecdysozoa</taxon>
        <taxon>Arthropoda</taxon>
        <taxon>Crustacea</taxon>
        <taxon>Multicrustacea</taxon>
        <taxon>Malacostraca</taxon>
        <taxon>Eumalacostraca</taxon>
        <taxon>Eucarida</taxon>
        <taxon>Decapoda</taxon>
        <taxon>Pleocyemata</taxon>
        <taxon>Anomura</taxon>
        <taxon>Galatheoidea</taxon>
        <taxon>Porcellanidae</taxon>
        <taxon>Petrolisthes</taxon>
    </lineage>
</organism>
<dbReference type="Pfam" id="PF00096">
    <property type="entry name" value="zf-C2H2"/>
    <property type="match status" value="1"/>
</dbReference>
<feature type="compositionally biased region" description="Basic residues" evidence="6">
    <location>
        <begin position="261"/>
        <end position="285"/>
    </location>
</feature>
<dbReference type="Proteomes" id="UP001292094">
    <property type="component" value="Unassembled WGS sequence"/>
</dbReference>
<evidence type="ECO:0000256" key="4">
    <source>
        <dbReference type="ARBA" id="ARBA00022833"/>
    </source>
</evidence>
<dbReference type="GO" id="GO:0000981">
    <property type="term" value="F:DNA-binding transcription factor activity, RNA polymerase II-specific"/>
    <property type="evidence" value="ECO:0007669"/>
    <property type="project" value="TreeGrafter"/>
</dbReference>
<dbReference type="Gene3D" id="3.30.160.60">
    <property type="entry name" value="Classic Zinc Finger"/>
    <property type="match status" value="3"/>
</dbReference>
<evidence type="ECO:0000259" key="7">
    <source>
        <dbReference type="PROSITE" id="PS50157"/>
    </source>
</evidence>
<dbReference type="GO" id="GO:0008270">
    <property type="term" value="F:zinc ion binding"/>
    <property type="evidence" value="ECO:0007669"/>
    <property type="project" value="UniProtKB-KW"/>
</dbReference>
<keyword evidence="4" id="KW-0862">Zinc</keyword>
<evidence type="ECO:0000313" key="9">
    <source>
        <dbReference type="Proteomes" id="UP001292094"/>
    </source>
</evidence>
<feature type="domain" description="C2H2-type" evidence="7">
    <location>
        <begin position="810"/>
        <end position="839"/>
    </location>
</feature>
<gene>
    <name evidence="8" type="ORF">Pmani_031582</name>
</gene>
<feature type="domain" description="C2H2-type" evidence="7">
    <location>
        <begin position="980"/>
        <end position="1007"/>
    </location>
</feature>
<name>A0AAE1TUQ1_9EUCA</name>
<evidence type="ECO:0000256" key="2">
    <source>
        <dbReference type="ARBA" id="ARBA00022737"/>
    </source>
</evidence>
<comment type="caution">
    <text evidence="8">The sequence shown here is derived from an EMBL/GenBank/DDBJ whole genome shotgun (WGS) entry which is preliminary data.</text>
</comment>
<dbReference type="EMBL" id="JAWZYT010003976">
    <property type="protein sequence ID" value="KAK4295879.1"/>
    <property type="molecule type" value="Genomic_DNA"/>
</dbReference>
<feature type="domain" description="C2H2-type" evidence="7">
    <location>
        <begin position="1009"/>
        <end position="1037"/>
    </location>
</feature>
<dbReference type="AlphaFoldDB" id="A0AAE1TUQ1"/>
<keyword evidence="1" id="KW-0479">Metal-binding</keyword>
<reference evidence="8" key="1">
    <citation type="submission" date="2023-11" db="EMBL/GenBank/DDBJ databases">
        <title>Genome assemblies of two species of porcelain crab, Petrolisthes cinctipes and Petrolisthes manimaculis (Anomura: Porcellanidae).</title>
        <authorList>
            <person name="Angst P."/>
        </authorList>
    </citation>
    <scope>NUCLEOTIDE SEQUENCE</scope>
    <source>
        <strain evidence="8">PB745_02</strain>
        <tissue evidence="8">Gill</tissue>
    </source>
</reference>
<evidence type="ECO:0000256" key="6">
    <source>
        <dbReference type="SAM" id="MobiDB-lite"/>
    </source>
</evidence>
<keyword evidence="3 5" id="KW-0863">Zinc-finger</keyword>
<dbReference type="SMART" id="SM00355">
    <property type="entry name" value="ZnF_C2H2"/>
    <property type="match status" value="9"/>
</dbReference>
<feature type="region of interest" description="Disordered" evidence="6">
    <location>
        <begin position="638"/>
        <end position="667"/>
    </location>
</feature>
<evidence type="ECO:0000256" key="3">
    <source>
        <dbReference type="ARBA" id="ARBA00022771"/>
    </source>
</evidence>
<keyword evidence="2" id="KW-0677">Repeat</keyword>
<evidence type="ECO:0000256" key="1">
    <source>
        <dbReference type="ARBA" id="ARBA00022723"/>
    </source>
</evidence>
<dbReference type="PANTHER" id="PTHR24409:SF356">
    <property type="entry name" value="C2H2 FINGER DOMAIN TRANSCRIPTION FACTOR (EUROFUNG)"/>
    <property type="match status" value="1"/>
</dbReference>
<dbReference type="PROSITE" id="PS00028">
    <property type="entry name" value="ZINC_FINGER_C2H2_1"/>
    <property type="match status" value="7"/>
</dbReference>
<feature type="domain" description="C2H2-type" evidence="7">
    <location>
        <begin position="777"/>
        <end position="800"/>
    </location>
</feature>
<dbReference type="GO" id="GO:0000977">
    <property type="term" value="F:RNA polymerase II transcription regulatory region sequence-specific DNA binding"/>
    <property type="evidence" value="ECO:0007669"/>
    <property type="project" value="TreeGrafter"/>
</dbReference>
<dbReference type="GO" id="GO:0005634">
    <property type="term" value="C:nucleus"/>
    <property type="evidence" value="ECO:0007669"/>
    <property type="project" value="TreeGrafter"/>
</dbReference>
<dbReference type="InterPro" id="IPR036236">
    <property type="entry name" value="Znf_C2H2_sf"/>
</dbReference>
<dbReference type="PROSITE" id="PS50157">
    <property type="entry name" value="ZINC_FINGER_C2H2_2"/>
    <property type="match status" value="6"/>
</dbReference>
<feature type="region of interest" description="Disordered" evidence="6">
    <location>
        <begin position="245"/>
        <end position="286"/>
    </location>
</feature>
<feature type="domain" description="C2H2-type" evidence="7">
    <location>
        <begin position="840"/>
        <end position="867"/>
    </location>
</feature>